<organism evidence="6 7">
    <name type="scientific">Neoasaia chiangmaiensis</name>
    <dbReference type="NCBI Taxonomy" id="320497"/>
    <lineage>
        <taxon>Bacteria</taxon>
        <taxon>Pseudomonadati</taxon>
        <taxon>Pseudomonadota</taxon>
        <taxon>Alphaproteobacteria</taxon>
        <taxon>Acetobacterales</taxon>
        <taxon>Acetobacteraceae</taxon>
        <taxon>Neoasaia</taxon>
    </lineage>
</organism>
<comment type="similarity">
    <text evidence="2">Belongs to the prokaryotic molybdopterin-containing oxidoreductase family.</text>
</comment>
<dbReference type="Gene3D" id="3.90.55.10">
    <property type="entry name" value="Dimethylsulfoxide Reductase, domain 3"/>
    <property type="match status" value="1"/>
</dbReference>
<dbReference type="GO" id="GO:0043546">
    <property type="term" value="F:molybdopterin cofactor binding"/>
    <property type="evidence" value="ECO:0007669"/>
    <property type="project" value="InterPro"/>
</dbReference>
<evidence type="ECO:0000256" key="1">
    <source>
        <dbReference type="ARBA" id="ARBA00001942"/>
    </source>
</evidence>
<evidence type="ECO:0000256" key="2">
    <source>
        <dbReference type="ARBA" id="ARBA00010312"/>
    </source>
</evidence>
<dbReference type="STRING" id="320497.A0U93_00475"/>
<comment type="cofactor">
    <cofactor evidence="1">
        <name>Mo-bis(molybdopterin guanine dinucleotide)</name>
        <dbReference type="ChEBI" id="CHEBI:60539"/>
    </cofactor>
</comment>
<dbReference type="Proteomes" id="UP000188604">
    <property type="component" value="Chromosome"/>
</dbReference>
<dbReference type="GO" id="GO:0030151">
    <property type="term" value="F:molybdenum ion binding"/>
    <property type="evidence" value="ECO:0007669"/>
    <property type="project" value="TreeGrafter"/>
</dbReference>
<name>A0A1U9KLK2_9PROT</name>
<proteinExistence type="inferred from homology"/>
<dbReference type="Pfam" id="PF00384">
    <property type="entry name" value="Molybdopterin"/>
    <property type="match status" value="1"/>
</dbReference>
<dbReference type="GO" id="GO:0030288">
    <property type="term" value="C:outer membrane-bounded periplasmic space"/>
    <property type="evidence" value="ECO:0007669"/>
    <property type="project" value="TreeGrafter"/>
</dbReference>
<dbReference type="AlphaFoldDB" id="A0A1U9KLK2"/>
<dbReference type="GO" id="GO:0009055">
    <property type="term" value="F:electron transfer activity"/>
    <property type="evidence" value="ECO:0007669"/>
    <property type="project" value="TreeGrafter"/>
</dbReference>
<dbReference type="SUPFAM" id="SSF50692">
    <property type="entry name" value="ADC-like"/>
    <property type="match status" value="1"/>
</dbReference>
<dbReference type="EMBL" id="CP014691">
    <property type="protein sequence ID" value="AQS86673.1"/>
    <property type="molecule type" value="Genomic_DNA"/>
</dbReference>
<dbReference type="Gene3D" id="3.40.50.740">
    <property type="match status" value="1"/>
</dbReference>
<evidence type="ECO:0000256" key="3">
    <source>
        <dbReference type="ARBA" id="ARBA00022505"/>
    </source>
</evidence>
<dbReference type="InterPro" id="IPR006656">
    <property type="entry name" value="Mopterin_OxRdtase"/>
</dbReference>
<sequence length="765" mass="83035">MTSRRYNAAHWGVYEVQQGGKDGITLAPFAADPSPNRIGLDQRSPDVMRLRIVGPAIRRTWLDRKTRGRRGDSGPDAFVTVPWDEAVEIVADEYRRITSTHGNEAVFGGSYGWASAGRFHHAQSQLHRFLNLSGGYVRSVDSYSLGAGRVIMPYVAAPLDTILNEATSWDVIAAHTRLFVTFGGVSPKSAQVSSGGASTHRVPQGLHRAAAAGVRFINISPVADNIDTGAGVTWIPIRPNTDTALMLALIHEMDRTATLDRAFLESHCTGAEQFLAYIRGTTGTPPCDASWAERITGVPSATIRALAVDMAATRTMLNCAWSLQRASHGEQPFWTIMALAACLGQIGLPGGGFALGYGAMNSVGSPHMRLKGPTLDQGKNPVVRFIPVARIADMLLAPGSAFTYEGKTHHYPDIRLVWWAGGNPFHHHQDTNRLRQALRRPDTIIVQDPYWTPMARAADIVLPTTTTLERNDLGYATLEGMVIAMQRAADPHAHALDDHAILARIAQKLGFLSAFTEGRTEMEWLRALYDGFRTGAAKCNVTTPDFDTFWDQGLLDLGAHARPKVLFEAFRANPLANPLPTRSGRLELYCEALAELDLPDCLGHPAWLAPTEWLGSPLTTQYPLHLISDQPATRLHSQLDHASLSRRAKIHGREPVYISPCDAVARNINAGDIVELFNGRGACLAAAIPDPAIMPGVVRLSTGAWSDADGLRDNHGNPNVLTCDQAASGLSQGCAAHTCLVEVRLFTDPIPPVMAFRMPTLESAS</sequence>
<accession>A0A1U9KLK2</accession>
<dbReference type="Gene3D" id="3.40.228.10">
    <property type="entry name" value="Dimethylsulfoxide Reductase, domain 2"/>
    <property type="match status" value="1"/>
</dbReference>
<dbReference type="PANTHER" id="PTHR43742">
    <property type="entry name" value="TRIMETHYLAMINE-N-OXIDE REDUCTASE"/>
    <property type="match status" value="1"/>
</dbReference>
<evidence type="ECO:0000256" key="4">
    <source>
        <dbReference type="ARBA" id="ARBA00022723"/>
    </source>
</evidence>
<keyword evidence="3" id="KW-0500">Molybdenum</keyword>
<dbReference type="GO" id="GO:0016491">
    <property type="term" value="F:oxidoreductase activity"/>
    <property type="evidence" value="ECO:0007669"/>
    <property type="project" value="UniProtKB-KW"/>
</dbReference>
<evidence type="ECO:0000256" key="5">
    <source>
        <dbReference type="ARBA" id="ARBA00023002"/>
    </source>
</evidence>
<keyword evidence="4" id="KW-0479">Metal-binding</keyword>
<reference evidence="6 7" key="1">
    <citation type="submission" date="2016-03" db="EMBL/GenBank/DDBJ databases">
        <title>Acetic acid bacteria sequencing.</title>
        <authorList>
            <person name="Brandt J."/>
            <person name="Jakob F."/>
            <person name="Vogel R.F."/>
        </authorList>
    </citation>
    <scope>NUCLEOTIDE SEQUENCE [LARGE SCALE GENOMIC DNA]</scope>
    <source>
        <strain evidence="6 7">NBRC 101099</strain>
    </source>
</reference>
<dbReference type="KEGG" id="nch:A0U93_00475"/>
<evidence type="ECO:0000313" key="7">
    <source>
        <dbReference type="Proteomes" id="UP000188604"/>
    </source>
</evidence>
<dbReference type="SUPFAM" id="SSF53706">
    <property type="entry name" value="Formate dehydrogenase/DMSO reductase, domains 1-3"/>
    <property type="match status" value="1"/>
</dbReference>
<keyword evidence="7" id="KW-1185">Reference proteome</keyword>
<evidence type="ECO:0000313" key="6">
    <source>
        <dbReference type="EMBL" id="AQS86673.1"/>
    </source>
</evidence>
<keyword evidence="5" id="KW-0560">Oxidoreductase</keyword>
<dbReference type="InterPro" id="IPR006657">
    <property type="entry name" value="MoPterin_dinucl-bd_dom"/>
</dbReference>
<dbReference type="PANTHER" id="PTHR43742:SF10">
    <property type="entry name" value="TRIMETHYLAMINE-N-OXIDE REDUCTASE 2"/>
    <property type="match status" value="1"/>
</dbReference>
<dbReference type="OrthoDB" id="9759518at2"/>
<dbReference type="RefSeq" id="WP_077805638.1">
    <property type="nucleotide sequence ID" value="NZ_BJXS01000013.1"/>
</dbReference>
<dbReference type="Gene3D" id="2.40.40.20">
    <property type="match status" value="1"/>
</dbReference>
<dbReference type="GO" id="GO:0009061">
    <property type="term" value="P:anaerobic respiration"/>
    <property type="evidence" value="ECO:0007669"/>
    <property type="project" value="TreeGrafter"/>
</dbReference>
<dbReference type="InterPro" id="IPR009010">
    <property type="entry name" value="Asp_de-COase-like_dom_sf"/>
</dbReference>
<protein>
    <submittedName>
        <fullName evidence="6">Biotin transporter BioY</fullName>
    </submittedName>
</protein>
<gene>
    <name evidence="6" type="ORF">A0U93_00475</name>
</gene>
<dbReference type="InterPro" id="IPR050612">
    <property type="entry name" value="Prok_Mopterin_Oxidored"/>
</dbReference>
<dbReference type="Pfam" id="PF01568">
    <property type="entry name" value="Molydop_binding"/>
    <property type="match status" value="1"/>
</dbReference>